<protein>
    <recommendedName>
        <fullName evidence="4">2-oxoisovalerate dehydrogenase subunit alpha</fullName>
        <ecNumber evidence="4">1.2.4.4</ecNumber>
    </recommendedName>
    <alternativeName>
        <fullName evidence="4">Branched-chain alpha-keto acid dehydrogenase E1 component alpha chain</fullName>
    </alternativeName>
</protein>
<dbReference type="InterPro" id="IPR029061">
    <property type="entry name" value="THDP-binding"/>
</dbReference>
<keyword evidence="2 4" id="KW-0560">Oxidoreductase</keyword>
<proteinExistence type="inferred from homology"/>
<comment type="caution">
    <text evidence="6">The sequence shown here is derived from an EMBL/GenBank/DDBJ whole genome shotgun (WGS) entry which is preliminary data.</text>
</comment>
<dbReference type="RefSeq" id="WP_127046390.1">
    <property type="nucleotide sequence ID" value="NZ_RZGZ01000001.1"/>
</dbReference>
<dbReference type="Proteomes" id="UP000274909">
    <property type="component" value="Unassembled WGS sequence"/>
</dbReference>
<comment type="similarity">
    <text evidence="4">Belongs to the BCKDHA family.</text>
</comment>
<sequence>MTDPTENTTPTPVQFIAPDGSFAPNAGADEYRDIAESIDDAMLQRMFHDMTLVRAFDVEAGNLQRQGQLALWVPSHGQEAAQVGSAFATRAQDHVFPSYREHAVGFVRGIDLMNVIRLLRGVTHGGWDPKDPRNGNFHLYTLVIGSQALHATGYAMGIALDGASGTGDLEADQAAIVYFGDGATSQGDVSEAFVFAASYQTPQVFFLQNNHWAISVPVTRQSRTPLFHRGTGFGIPSVQIDGNDVLASYAVTAKNLDDARSGAGPRLIEALTYRIGAHTTSDDPTKYRTDDELASWVARDPIARFQTYLRARGADDAFFADVAAEAKDYAADTRRRTLALESPPAELIFENVYTDEHPLTAEQFDWLERYEESLEGGDAR</sequence>
<gene>
    <name evidence="6" type="ORF">ELQ94_01285</name>
</gene>
<dbReference type="OrthoDB" id="9766715at2"/>
<organism evidence="6 7">
    <name type="scientific">Labedella endophytica</name>
    <dbReference type="NCBI Taxonomy" id="1523160"/>
    <lineage>
        <taxon>Bacteria</taxon>
        <taxon>Bacillati</taxon>
        <taxon>Actinomycetota</taxon>
        <taxon>Actinomycetes</taxon>
        <taxon>Micrococcales</taxon>
        <taxon>Microbacteriaceae</taxon>
        <taxon>Labedella</taxon>
    </lineage>
</organism>
<dbReference type="GO" id="GO:0000287">
    <property type="term" value="F:magnesium ion binding"/>
    <property type="evidence" value="ECO:0007669"/>
    <property type="project" value="UniProtKB-ARBA"/>
</dbReference>
<dbReference type="EMBL" id="RZGZ01000001">
    <property type="protein sequence ID" value="RUR03216.1"/>
    <property type="molecule type" value="Genomic_DNA"/>
</dbReference>
<dbReference type="InterPro" id="IPR001017">
    <property type="entry name" value="DH_E1"/>
</dbReference>
<evidence type="ECO:0000259" key="5">
    <source>
        <dbReference type="Pfam" id="PF00676"/>
    </source>
</evidence>
<dbReference type="InterPro" id="IPR050771">
    <property type="entry name" value="Alpha-ketoacid_DH_E1_comp"/>
</dbReference>
<comment type="catalytic activity">
    <reaction evidence="4">
        <text>N(6)-[(R)-lipoyl]-L-lysyl-[protein] + 3-methyl-2-oxobutanoate + H(+) = N(6)-[(R)-S(8)-2-methylpropanoyldihydrolipoyl]-L-lysyl-[protein] + CO2</text>
        <dbReference type="Rhea" id="RHEA:13457"/>
        <dbReference type="Rhea" id="RHEA-COMP:10474"/>
        <dbReference type="Rhea" id="RHEA-COMP:10497"/>
        <dbReference type="ChEBI" id="CHEBI:11851"/>
        <dbReference type="ChEBI" id="CHEBI:15378"/>
        <dbReference type="ChEBI" id="CHEBI:16526"/>
        <dbReference type="ChEBI" id="CHEBI:83099"/>
        <dbReference type="ChEBI" id="CHEBI:83142"/>
        <dbReference type="EC" id="1.2.4.4"/>
    </reaction>
</comment>
<reference evidence="6 7" key="1">
    <citation type="submission" date="2018-12" db="EMBL/GenBank/DDBJ databases">
        <authorList>
            <person name="Li F."/>
        </authorList>
    </citation>
    <scope>NUCLEOTIDE SEQUENCE [LARGE SCALE GENOMIC DNA]</scope>
    <source>
        <strain evidence="6 7">EGI 6500705</strain>
    </source>
</reference>
<dbReference type="AlphaFoldDB" id="A0A3S0XQE7"/>
<dbReference type="Gene3D" id="3.40.50.970">
    <property type="match status" value="1"/>
</dbReference>
<name>A0A3S0XQE7_9MICO</name>
<evidence type="ECO:0000256" key="3">
    <source>
        <dbReference type="ARBA" id="ARBA00023052"/>
    </source>
</evidence>
<comment type="function">
    <text evidence="4">The branched-chain alpha-keto dehydrogenase complex catalyzes the overall conversion of alpha-keto acids to acyl-CoA and CO(2). It contains multiple copies of three enzymatic components: branched-chain alpha-keto acid decarboxylase (E1), lipoamide acyltransferase (E2) and lipoamide dehydrogenase (E3).</text>
</comment>
<evidence type="ECO:0000256" key="1">
    <source>
        <dbReference type="ARBA" id="ARBA00001964"/>
    </source>
</evidence>
<evidence type="ECO:0000313" key="6">
    <source>
        <dbReference type="EMBL" id="RUR03216.1"/>
    </source>
</evidence>
<keyword evidence="3 4" id="KW-0786">Thiamine pyrophosphate</keyword>
<dbReference type="GO" id="GO:0003863">
    <property type="term" value="F:branched-chain 2-oxo acid dehydrogenase activity"/>
    <property type="evidence" value="ECO:0007669"/>
    <property type="project" value="UniProtKB-EC"/>
</dbReference>
<dbReference type="CDD" id="cd02000">
    <property type="entry name" value="TPP_E1_PDC_ADC_BCADC"/>
    <property type="match status" value="1"/>
</dbReference>
<keyword evidence="7" id="KW-1185">Reference proteome</keyword>
<evidence type="ECO:0000256" key="4">
    <source>
        <dbReference type="RuleBase" id="RU365014"/>
    </source>
</evidence>
<dbReference type="PANTHER" id="PTHR43380:SF1">
    <property type="entry name" value="2-OXOISOVALERATE DEHYDROGENASE SUBUNIT ALPHA, MITOCHONDRIAL"/>
    <property type="match status" value="1"/>
</dbReference>
<evidence type="ECO:0000256" key="2">
    <source>
        <dbReference type="ARBA" id="ARBA00023002"/>
    </source>
</evidence>
<dbReference type="Pfam" id="PF00676">
    <property type="entry name" value="E1_dh"/>
    <property type="match status" value="1"/>
</dbReference>
<dbReference type="EC" id="1.2.4.4" evidence="4"/>
<dbReference type="SUPFAM" id="SSF52518">
    <property type="entry name" value="Thiamin diphosphate-binding fold (THDP-binding)"/>
    <property type="match status" value="1"/>
</dbReference>
<evidence type="ECO:0000313" key="7">
    <source>
        <dbReference type="Proteomes" id="UP000274909"/>
    </source>
</evidence>
<dbReference type="GO" id="GO:0009083">
    <property type="term" value="P:branched-chain amino acid catabolic process"/>
    <property type="evidence" value="ECO:0007669"/>
    <property type="project" value="TreeGrafter"/>
</dbReference>
<dbReference type="PANTHER" id="PTHR43380">
    <property type="entry name" value="2-OXOISOVALERATE DEHYDROGENASE SUBUNIT ALPHA, MITOCHONDRIAL"/>
    <property type="match status" value="1"/>
</dbReference>
<feature type="domain" description="Dehydrogenase E1 component" evidence="5">
    <location>
        <begin position="50"/>
        <end position="314"/>
    </location>
</feature>
<comment type="cofactor">
    <cofactor evidence="1 4">
        <name>thiamine diphosphate</name>
        <dbReference type="ChEBI" id="CHEBI:58937"/>
    </cofactor>
</comment>
<accession>A0A3S0XQE7</accession>